<evidence type="ECO:0000256" key="1">
    <source>
        <dbReference type="ARBA" id="ARBA00005380"/>
    </source>
</evidence>
<evidence type="ECO:0000256" key="2">
    <source>
        <dbReference type="ARBA" id="ARBA00012035"/>
    </source>
</evidence>
<evidence type="ECO:0000256" key="10">
    <source>
        <dbReference type="ARBA" id="ARBA00022958"/>
    </source>
</evidence>
<comment type="caution">
    <text evidence="12">Lacks conserved residue(s) required for the propagation of feature annotation.</text>
</comment>
<dbReference type="GO" id="GO:0005829">
    <property type="term" value="C:cytosol"/>
    <property type="evidence" value="ECO:0007669"/>
    <property type="project" value="TreeGrafter"/>
</dbReference>
<sequence length="301" mass="29664">MGHDVVVVGSVNADLVLQVDRHPRPGETLLGRDAVTLPGGKGANQAVAAARLGASVALVGAVGTDPDAAVALSLLTSAGVDLTHVATVDWPTGLAVVTLADDGENTIVVVPGANAAVTPAAVDAAHDVVAGGRVCVLQAEIPLDAVGRAAHVAHRAGARVLLNVAPATTLPDDVVRLADPLVVNEHEAALLLGRPITAGAEGARDAAAELAARGPGSVVVTLGTSGVVGHEAGASWSWPAVRVDAVDTTGAGDAFVGALAARLAAGDALRDAAAFATRVAAASVTRLGAQPSYPWATNPLP</sequence>
<dbReference type="InterPro" id="IPR002173">
    <property type="entry name" value="Carboh/pur_kinase_PfkB_CS"/>
</dbReference>
<dbReference type="SUPFAM" id="SSF53613">
    <property type="entry name" value="Ribokinase-like"/>
    <property type="match status" value="1"/>
</dbReference>
<comment type="pathway">
    <text evidence="12">Carbohydrate metabolism; D-ribose degradation; D-ribose 5-phosphate from beta-D-ribopyranose: step 2/2.</text>
</comment>
<feature type="binding site" evidence="12">
    <location>
        <position position="184"/>
    </location>
    <ligand>
        <name>ATP</name>
        <dbReference type="ChEBI" id="CHEBI:30616"/>
    </ligand>
</feature>
<dbReference type="GO" id="GO:0004747">
    <property type="term" value="F:ribokinase activity"/>
    <property type="evidence" value="ECO:0007669"/>
    <property type="project" value="UniProtKB-UniRule"/>
</dbReference>
<comment type="function">
    <text evidence="12">Catalyzes the phosphorylation of ribose at O-5 in a reaction requiring ATP and magnesium. The resulting D-ribose-5-phosphate can then be used either for sythesis of nucleotides, histidine, and tryptophan, or as a component of the pentose phosphate pathway.</text>
</comment>
<keyword evidence="9 12" id="KW-0460">Magnesium</keyword>
<feature type="binding site" evidence="12">
    <location>
        <position position="253"/>
    </location>
    <ligand>
        <name>substrate</name>
    </ligand>
</feature>
<name>A0A401UXU1_9CELL</name>
<dbReference type="OrthoDB" id="9775849at2"/>
<evidence type="ECO:0000259" key="13">
    <source>
        <dbReference type="Pfam" id="PF00294"/>
    </source>
</evidence>
<evidence type="ECO:0000256" key="7">
    <source>
        <dbReference type="ARBA" id="ARBA00022777"/>
    </source>
</evidence>
<comment type="similarity">
    <text evidence="12">Belongs to the carbohydrate kinase PfkB family. Ribokinase subfamily.</text>
</comment>
<keyword evidence="15" id="KW-1185">Reference proteome</keyword>
<evidence type="ECO:0000256" key="9">
    <source>
        <dbReference type="ARBA" id="ARBA00022842"/>
    </source>
</evidence>
<comment type="similarity">
    <text evidence="1">Belongs to the carbohydrate kinase pfkB family.</text>
</comment>
<keyword evidence="11 12" id="KW-0119">Carbohydrate metabolism</keyword>
<dbReference type="InterPro" id="IPR011611">
    <property type="entry name" value="PfkB_dom"/>
</dbReference>
<feature type="binding site" evidence="12">
    <location>
        <position position="286"/>
    </location>
    <ligand>
        <name>K(+)</name>
        <dbReference type="ChEBI" id="CHEBI:29103"/>
    </ligand>
</feature>
<keyword evidence="4 12" id="KW-0808">Transferase</keyword>
<evidence type="ECO:0000256" key="8">
    <source>
        <dbReference type="ARBA" id="ARBA00022840"/>
    </source>
</evidence>
<reference evidence="14 15" key="1">
    <citation type="submission" date="2018-11" db="EMBL/GenBank/DDBJ databases">
        <title>Draft genome sequence of Cellulomonas takizawaensis strain TKZ-21.</title>
        <authorList>
            <person name="Yamamura H."/>
            <person name="Hayashi T."/>
            <person name="Hamada M."/>
            <person name="Serisawa Y."/>
            <person name="Matsuyama K."/>
            <person name="Nakagawa Y."/>
            <person name="Otoguro M."/>
            <person name="Yanagida F."/>
            <person name="Hayakawa M."/>
        </authorList>
    </citation>
    <scope>NUCLEOTIDE SEQUENCE [LARGE SCALE GENOMIC DNA]</scope>
    <source>
        <strain evidence="14 15">TKZ-21</strain>
    </source>
</reference>
<keyword evidence="12" id="KW-0963">Cytoplasm</keyword>
<comment type="activity regulation">
    <text evidence="12">Activated by a monovalent cation that binds near, but not in, the active site. The most likely occupant of the site in vivo is potassium. Ion binding induces a conformational change that may alter substrate affinity.</text>
</comment>
<feature type="binding site" evidence="12">
    <location>
        <begin position="12"/>
        <end position="14"/>
    </location>
    <ligand>
        <name>substrate</name>
    </ligand>
</feature>
<evidence type="ECO:0000256" key="3">
    <source>
        <dbReference type="ARBA" id="ARBA00016943"/>
    </source>
</evidence>
<dbReference type="EC" id="2.7.1.15" evidence="2 12"/>
<comment type="subunit">
    <text evidence="12">Homodimer.</text>
</comment>
<feature type="binding site" evidence="12">
    <location>
        <position position="140"/>
    </location>
    <ligand>
        <name>substrate</name>
    </ligand>
</feature>
<accession>A0A401UXU1</accession>
<dbReference type="PROSITE" id="PS00584">
    <property type="entry name" value="PFKB_KINASES_2"/>
    <property type="match status" value="1"/>
</dbReference>
<dbReference type="PRINTS" id="PR00990">
    <property type="entry name" value="RIBOKINASE"/>
</dbReference>
<comment type="caution">
    <text evidence="14">The sequence shown here is derived from an EMBL/GenBank/DDBJ whole genome shotgun (WGS) entry which is preliminary data.</text>
</comment>
<keyword evidence="10 12" id="KW-0630">Potassium</keyword>
<organism evidence="14 15">
    <name type="scientific">Cellulomonas algicola</name>
    <dbReference type="NCBI Taxonomy" id="2071633"/>
    <lineage>
        <taxon>Bacteria</taxon>
        <taxon>Bacillati</taxon>
        <taxon>Actinomycetota</taxon>
        <taxon>Actinomycetes</taxon>
        <taxon>Micrococcales</taxon>
        <taxon>Cellulomonadaceae</taxon>
        <taxon>Cellulomonas</taxon>
    </lineage>
</organism>
<keyword evidence="8 12" id="KW-0067">ATP-binding</keyword>
<dbReference type="CDD" id="cd01174">
    <property type="entry name" value="ribokinase"/>
    <property type="match status" value="1"/>
</dbReference>
<comment type="catalytic activity">
    <reaction evidence="12">
        <text>D-ribose + ATP = D-ribose 5-phosphate + ADP + H(+)</text>
        <dbReference type="Rhea" id="RHEA:13697"/>
        <dbReference type="ChEBI" id="CHEBI:15378"/>
        <dbReference type="ChEBI" id="CHEBI:30616"/>
        <dbReference type="ChEBI" id="CHEBI:47013"/>
        <dbReference type="ChEBI" id="CHEBI:78346"/>
        <dbReference type="ChEBI" id="CHEBI:456216"/>
        <dbReference type="EC" id="2.7.1.15"/>
    </reaction>
</comment>
<feature type="binding site" evidence="12">
    <location>
        <begin position="252"/>
        <end position="253"/>
    </location>
    <ligand>
        <name>ATP</name>
        <dbReference type="ChEBI" id="CHEBI:30616"/>
    </ligand>
</feature>
<evidence type="ECO:0000256" key="12">
    <source>
        <dbReference type="HAMAP-Rule" id="MF_01987"/>
    </source>
</evidence>
<dbReference type="GO" id="GO:0005524">
    <property type="term" value="F:ATP binding"/>
    <property type="evidence" value="ECO:0007669"/>
    <property type="project" value="UniProtKB-UniRule"/>
</dbReference>
<keyword evidence="7 12" id="KW-0418">Kinase</keyword>
<feature type="binding site" evidence="12">
    <location>
        <position position="292"/>
    </location>
    <ligand>
        <name>K(+)</name>
        <dbReference type="ChEBI" id="CHEBI:29103"/>
    </ligand>
</feature>
<dbReference type="InterPro" id="IPR002139">
    <property type="entry name" value="Ribo/fructo_kinase"/>
</dbReference>
<keyword evidence="6 12" id="KW-0547">Nucleotide-binding</keyword>
<evidence type="ECO:0000256" key="5">
    <source>
        <dbReference type="ARBA" id="ARBA00022723"/>
    </source>
</evidence>
<dbReference type="UniPathway" id="UPA00916">
    <property type="reaction ID" value="UER00889"/>
</dbReference>
<dbReference type="PANTHER" id="PTHR10584:SF166">
    <property type="entry name" value="RIBOKINASE"/>
    <property type="match status" value="1"/>
</dbReference>
<dbReference type="Pfam" id="PF00294">
    <property type="entry name" value="PfkB"/>
    <property type="match status" value="1"/>
</dbReference>
<comment type="subcellular location">
    <subcellularLocation>
        <location evidence="12">Cytoplasm</location>
    </subcellularLocation>
</comment>
<dbReference type="InterPro" id="IPR029056">
    <property type="entry name" value="Ribokinase-like"/>
</dbReference>
<dbReference type="Gene3D" id="3.40.1190.20">
    <property type="match status" value="1"/>
</dbReference>
<keyword evidence="5 12" id="KW-0479">Metal-binding</keyword>
<protein>
    <recommendedName>
        <fullName evidence="3 12">Ribokinase</fullName>
        <shortName evidence="12">RK</shortName>
        <ecNumber evidence="2 12">2.7.1.15</ecNumber>
    </recommendedName>
</protein>
<dbReference type="InterPro" id="IPR011877">
    <property type="entry name" value="Ribokinase"/>
</dbReference>
<dbReference type="HAMAP" id="MF_01987">
    <property type="entry name" value="Ribokinase"/>
    <property type="match status" value="1"/>
</dbReference>
<feature type="binding site" evidence="12">
    <location>
        <position position="288"/>
    </location>
    <ligand>
        <name>K(+)</name>
        <dbReference type="ChEBI" id="CHEBI:29103"/>
    </ligand>
</feature>
<feature type="domain" description="Carbohydrate kinase PfkB" evidence="13">
    <location>
        <begin position="4"/>
        <end position="295"/>
    </location>
</feature>
<dbReference type="EMBL" id="BHYL01000072">
    <property type="protein sequence ID" value="GCD19511.1"/>
    <property type="molecule type" value="Genomic_DNA"/>
</dbReference>
<feature type="binding site" evidence="12">
    <location>
        <position position="247"/>
    </location>
    <ligand>
        <name>K(+)</name>
        <dbReference type="ChEBI" id="CHEBI:29103"/>
    </ligand>
</feature>
<evidence type="ECO:0000256" key="4">
    <source>
        <dbReference type="ARBA" id="ARBA00022679"/>
    </source>
</evidence>
<gene>
    <name evidence="12 14" type="primary">rbsK</name>
    <name evidence="14" type="ORF">CTKZ_10730</name>
</gene>
<dbReference type="RefSeq" id="WP_124342045.1">
    <property type="nucleotide sequence ID" value="NZ_BHYL01000072.1"/>
</dbReference>
<feature type="active site" description="Proton acceptor" evidence="12">
    <location>
        <position position="253"/>
    </location>
</feature>
<evidence type="ECO:0000256" key="11">
    <source>
        <dbReference type="ARBA" id="ARBA00023277"/>
    </source>
</evidence>
<evidence type="ECO:0000313" key="15">
    <source>
        <dbReference type="Proteomes" id="UP000288246"/>
    </source>
</evidence>
<evidence type="ECO:0000256" key="6">
    <source>
        <dbReference type="ARBA" id="ARBA00022741"/>
    </source>
</evidence>
<feature type="binding site" evidence="12">
    <location>
        <begin position="40"/>
        <end position="44"/>
    </location>
    <ligand>
        <name>substrate</name>
    </ligand>
</feature>
<feature type="binding site" evidence="12">
    <location>
        <position position="283"/>
    </location>
    <ligand>
        <name>K(+)</name>
        <dbReference type="ChEBI" id="CHEBI:29103"/>
    </ligand>
</feature>
<proteinExistence type="inferred from homology"/>
<dbReference type="GO" id="GO:0019303">
    <property type="term" value="P:D-ribose catabolic process"/>
    <property type="evidence" value="ECO:0007669"/>
    <property type="project" value="UniProtKB-UniRule"/>
</dbReference>
<feature type="binding site" evidence="12">
    <location>
        <begin position="221"/>
        <end position="226"/>
    </location>
    <ligand>
        <name>ATP</name>
        <dbReference type="ChEBI" id="CHEBI:30616"/>
    </ligand>
</feature>
<dbReference type="AlphaFoldDB" id="A0A401UXU1"/>
<dbReference type="PANTHER" id="PTHR10584">
    <property type="entry name" value="SUGAR KINASE"/>
    <property type="match status" value="1"/>
</dbReference>
<comment type="cofactor">
    <cofactor evidence="12">
        <name>Mg(2+)</name>
        <dbReference type="ChEBI" id="CHEBI:18420"/>
    </cofactor>
    <text evidence="12">Requires a divalent cation, most likely magnesium in vivo, as an electrophilic catalyst to aid phosphoryl group transfer. It is the chelate of the metal and the nucleotide that is the actual substrate.</text>
</comment>
<evidence type="ECO:0000313" key="14">
    <source>
        <dbReference type="EMBL" id="GCD19511.1"/>
    </source>
</evidence>
<dbReference type="GO" id="GO:0046872">
    <property type="term" value="F:metal ion binding"/>
    <property type="evidence" value="ECO:0007669"/>
    <property type="project" value="UniProtKB-KW"/>
</dbReference>
<dbReference type="Proteomes" id="UP000288246">
    <property type="component" value="Unassembled WGS sequence"/>
</dbReference>
<feature type="binding site" evidence="12">
    <location>
        <position position="249"/>
    </location>
    <ligand>
        <name>K(+)</name>
        <dbReference type="ChEBI" id="CHEBI:29103"/>
    </ligand>
</feature>
<dbReference type="NCBIfam" id="TIGR02152">
    <property type="entry name" value="D_ribokin_bact"/>
    <property type="match status" value="1"/>
</dbReference>